<dbReference type="RefSeq" id="WP_019924939.1">
    <property type="nucleotide sequence ID" value="NZ_CP140152.1"/>
</dbReference>
<name>A0ABZ0XXJ3_9BURK</name>
<dbReference type="GeneID" id="43167068"/>
<organism evidence="1 2">
    <name type="scientific">Duganella zoogloeoides</name>
    <dbReference type="NCBI Taxonomy" id="75659"/>
    <lineage>
        <taxon>Bacteria</taxon>
        <taxon>Pseudomonadati</taxon>
        <taxon>Pseudomonadota</taxon>
        <taxon>Betaproteobacteria</taxon>
        <taxon>Burkholderiales</taxon>
        <taxon>Oxalobacteraceae</taxon>
        <taxon>Telluria group</taxon>
        <taxon>Duganella</taxon>
    </lineage>
</organism>
<dbReference type="Proteomes" id="UP001326110">
    <property type="component" value="Chromosome"/>
</dbReference>
<dbReference type="EMBL" id="CP140152">
    <property type="protein sequence ID" value="WQH04298.1"/>
    <property type="molecule type" value="Genomic_DNA"/>
</dbReference>
<reference evidence="1 2" key="1">
    <citation type="submission" date="2023-11" db="EMBL/GenBank/DDBJ databases">
        <title>MicrobeMod: A computational toolkit for identifying prokaryotic methylation and restriction-modification with nanopore sequencing.</title>
        <authorList>
            <person name="Crits-Christoph A."/>
            <person name="Kang S.C."/>
            <person name="Lee H."/>
            <person name="Ostrov N."/>
        </authorList>
    </citation>
    <scope>NUCLEOTIDE SEQUENCE [LARGE SCALE GENOMIC DNA]</scope>
    <source>
        <strain evidence="1 2">ATCC 25935</strain>
    </source>
</reference>
<keyword evidence="2" id="KW-1185">Reference proteome</keyword>
<protein>
    <submittedName>
        <fullName evidence="1">Uncharacterized protein</fullName>
    </submittedName>
</protein>
<gene>
    <name evidence="1" type="ORF">SR858_25205</name>
</gene>
<proteinExistence type="predicted"/>
<evidence type="ECO:0000313" key="1">
    <source>
        <dbReference type="EMBL" id="WQH04298.1"/>
    </source>
</evidence>
<evidence type="ECO:0000313" key="2">
    <source>
        <dbReference type="Proteomes" id="UP001326110"/>
    </source>
</evidence>
<accession>A0ABZ0XXJ3</accession>
<sequence>MNKLIEHIKKVAIEDTRLFFEPLAAVKRLIRRVATAIASRIRRSKPNDKKDDDQ</sequence>